<accession>A0A6A5XYD6</accession>
<dbReference type="EMBL" id="ML978068">
    <property type="protein sequence ID" value="KAF2017294.1"/>
    <property type="molecule type" value="Genomic_DNA"/>
</dbReference>
<organism evidence="1 2">
    <name type="scientific">Aaosphaeria arxii CBS 175.79</name>
    <dbReference type="NCBI Taxonomy" id="1450172"/>
    <lineage>
        <taxon>Eukaryota</taxon>
        <taxon>Fungi</taxon>
        <taxon>Dikarya</taxon>
        <taxon>Ascomycota</taxon>
        <taxon>Pezizomycotina</taxon>
        <taxon>Dothideomycetes</taxon>
        <taxon>Pleosporomycetidae</taxon>
        <taxon>Pleosporales</taxon>
        <taxon>Pleosporales incertae sedis</taxon>
        <taxon>Aaosphaeria</taxon>
    </lineage>
</organism>
<reference evidence="1" key="1">
    <citation type="journal article" date="2020" name="Stud. Mycol.">
        <title>101 Dothideomycetes genomes: a test case for predicting lifestyles and emergence of pathogens.</title>
        <authorList>
            <person name="Haridas S."/>
            <person name="Albert R."/>
            <person name="Binder M."/>
            <person name="Bloem J."/>
            <person name="Labutti K."/>
            <person name="Salamov A."/>
            <person name="Andreopoulos B."/>
            <person name="Baker S."/>
            <person name="Barry K."/>
            <person name="Bills G."/>
            <person name="Bluhm B."/>
            <person name="Cannon C."/>
            <person name="Castanera R."/>
            <person name="Culley D."/>
            <person name="Daum C."/>
            <person name="Ezra D."/>
            <person name="Gonzalez J."/>
            <person name="Henrissat B."/>
            <person name="Kuo A."/>
            <person name="Liang C."/>
            <person name="Lipzen A."/>
            <person name="Lutzoni F."/>
            <person name="Magnuson J."/>
            <person name="Mondo S."/>
            <person name="Nolan M."/>
            <person name="Ohm R."/>
            <person name="Pangilinan J."/>
            <person name="Park H.-J."/>
            <person name="Ramirez L."/>
            <person name="Alfaro M."/>
            <person name="Sun H."/>
            <person name="Tritt A."/>
            <person name="Yoshinaga Y."/>
            <person name="Zwiers L.-H."/>
            <person name="Turgeon B."/>
            <person name="Goodwin S."/>
            <person name="Spatafora J."/>
            <person name="Crous P."/>
            <person name="Grigoriev I."/>
        </authorList>
    </citation>
    <scope>NUCLEOTIDE SEQUENCE</scope>
    <source>
        <strain evidence="1">CBS 175.79</strain>
    </source>
</reference>
<sequence length="94" mass="10871">MLRLLLAWGLLESSKYGFIALSQIELQAYNTTVYRPRRRSQLHQPRFQHISQSQYILFPTSDTRRPDISGSLPTSLPVRHPIIAQSANFSWCLV</sequence>
<protein>
    <submittedName>
        <fullName evidence="1">Uncharacterized protein</fullName>
    </submittedName>
</protein>
<dbReference type="RefSeq" id="XP_033385633.1">
    <property type="nucleotide sequence ID" value="XM_033521225.1"/>
</dbReference>
<dbReference type="AlphaFoldDB" id="A0A6A5XYD6"/>
<name>A0A6A5XYD6_9PLEO</name>
<dbReference type="Proteomes" id="UP000799778">
    <property type="component" value="Unassembled WGS sequence"/>
</dbReference>
<evidence type="ECO:0000313" key="2">
    <source>
        <dbReference type="Proteomes" id="UP000799778"/>
    </source>
</evidence>
<proteinExistence type="predicted"/>
<dbReference type="GeneID" id="54278622"/>
<keyword evidence="2" id="KW-1185">Reference proteome</keyword>
<evidence type="ECO:0000313" key="1">
    <source>
        <dbReference type="EMBL" id="KAF2017294.1"/>
    </source>
</evidence>
<gene>
    <name evidence="1" type="ORF">BU24DRAFT_147657</name>
</gene>